<feature type="transmembrane region" description="Helical" evidence="7">
    <location>
        <begin position="183"/>
        <end position="201"/>
    </location>
</feature>
<dbReference type="PIRSF" id="PIRSF006060">
    <property type="entry name" value="AA_transporter"/>
    <property type="match status" value="1"/>
</dbReference>
<feature type="transmembrane region" description="Helical" evidence="7">
    <location>
        <begin position="334"/>
        <end position="362"/>
    </location>
</feature>
<dbReference type="OrthoDB" id="10054429at2759"/>
<dbReference type="GO" id="GO:0022857">
    <property type="term" value="F:transmembrane transporter activity"/>
    <property type="evidence" value="ECO:0007669"/>
    <property type="project" value="InterPro"/>
</dbReference>
<organism evidence="8 9">
    <name type="scientific">Rhodocollybia butyracea</name>
    <dbReference type="NCBI Taxonomy" id="206335"/>
    <lineage>
        <taxon>Eukaryota</taxon>
        <taxon>Fungi</taxon>
        <taxon>Dikarya</taxon>
        <taxon>Basidiomycota</taxon>
        <taxon>Agaricomycotina</taxon>
        <taxon>Agaricomycetes</taxon>
        <taxon>Agaricomycetidae</taxon>
        <taxon>Agaricales</taxon>
        <taxon>Marasmiineae</taxon>
        <taxon>Omphalotaceae</taxon>
        <taxon>Rhodocollybia</taxon>
    </lineage>
</organism>
<keyword evidence="5 7" id="KW-0472">Membrane</keyword>
<feature type="transmembrane region" description="Helical" evidence="7">
    <location>
        <begin position="487"/>
        <end position="506"/>
    </location>
</feature>
<accession>A0A9P5U8A1</accession>
<feature type="transmembrane region" description="Helical" evidence="7">
    <location>
        <begin position="117"/>
        <end position="142"/>
    </location>
</feature>
<reference evidence="8" key="1">
    <citation type="submission" date="2020-11" db="EMBL/GenBank/DDBJ databases">
        <authorList>
            <consortium name="DOE Joint Genome Institute"/>
            <person name="Ahrendt S."/>
            <person name="Riley R."/>
            <person name="Andreopoulos W."/>
            <person name="Labutti K."/>
            <person name="Pangilinan J."/>
            <person name="Ruiz-Duenas F.J."/>
            <person name="Barrasa J.M."/>
            <person name="Sanchez-Garcia M."/>
            <person name="Camarero S."/>
            <person name="Miyauchi S."/>
            <person name="Serrano A."/>
            <person name="Linde D."/>
            <person name="Babiker R."/>
            <person name="Drula E."/>
            <person name="Ayuso-Fernandez I."/>
            <person name="Pacheco R."/>
            <person name="Padilla G."/>
            <person name="Ferreira P."/>
            <person name="Barriuso J."/>
            <person name="Kellner H."/>
            <person name="Castanera R."/>
            <person name="Alfaro M."/>
            <person name="Ramirez L."/>
            <person name="Pisabarro A.G."/>
            <person name="Kuo A."/>
            <person name="Tritt A."/>
            <person name="Lipzen A."/>
            <person name="He G."/>
            <person name="Yan M."/>
            <person name="Ng V."/>
            <person name="Cullen D."/>
            <person name="Martin F."/>
            <person name="Rosso M.-N."/>
            <person name="Henrissat B."/>
            <person name="Hibbett D."/>
            <person name="Martinez A.T."/>
            <person name="Grigoriev I.V."/>
        </authorList>
    </citation>
    <scope>NUCLEOTIDE SEQUENCE</scope>
    <source>
        <strain evidence="8">AH 40177</strain>
    </source>
</reference>
<keyword evidence="9" id="KW-1185">Reference proteome</keyword>
<keyword evidence="2" id="KW-0813">Transport</keyword>
<evidence type="ECO:0000256" key="5">
    <source>
        <dbReference type="ARBA" id="ARBA00023136"/>
    </source>
</evidence>
<feature type="region of interest" description="Disordered" evidence="6">
    <location>
        <begin position="517"/>
        <end position="540"/>
    </location>
</feature>
<feature type="transmembrane region" description="Helical" evidence="7">
    <location>
        <begin position="383"/>
        <end position="401"/>
    </location>
</feature>
<feature type="transmembrane region" description="Helical" evidence="7">
    <location>
        <begin position="61"/>
        <end position="86"/>
    </location>
</feature>
<dbReference type="Proteomes" id="UP000772434">
    <property type="component" value="Unassembled WGS sequence"/>
</dbReference>
<evidence type="ECO:0000256" key="7">
    <source>
        <dbReference type="SAM" id="Phobius"/>
    </source>
</evidence>
<feature type="transmembrane region" description="Helical" evidence="7">
    <location>
        <begin position="154"/>
        <end position="177"/>
    </location>
</feature>
<keyword evidence="4 7" id="KW-1133">Transmembrane helix</keyword>
<evidence type="ECO:0000256" key="1">
    <source>
        <dbReference type="ARBA" id="ARBA00004141"/>
    </source>
</evidence>
<proteinExistence type="predicted"/>
<feature type="transmembrane region" description="Helical" evidence="7">
    <location>
        <begin position="407"/>
        <end position="430"/>
    </location>
</feature>
<feature type="compositionally biased region" description="Basic and acidic residues" evidence="6">
    <location>
        <begin position="521"/>
        <end position="540"/>
    </location>
</feature>
<dbReference type="InterPro" id="IPR004840">
    <property type="entry name" value="Amino_acid_permease_CS"/>
</dbReference>
<feature type="transmembrane region" description="Helical" evidence="7">
    <location>
        <begin position="284"/>
        <end position="310"/>
    </location>
</feature>
<dbReference type="InterPro" id="IPR002293">
    <property type="entry name" value="AA/rel_permease1"/>
</dbReference>
<gene>
    <name evidence="8" type="ORF">BDP27DRAFT_1419757</name>
</gene>
<comment type="subcellular location">
    <subcellularLocation>
        <location evidence="1">Membrane</location>
        <topology evidence="1">Multi-pass membrane protein</topology>
    </subcellularLocation>
</comment>
<comment type="caution">
    <text evidence="8">The sequence shown here is derived from an EMBL/GenBank/DDBJ whole genome shotgun (WGS) entry which is preliminary data.</text>
</comment>
<evidence type="ECO:0000256" key="2">
    <source>
        <dbReference type="ARBA" id="ARBA00022448"/>
    </source>
</evidence>
<dbReference type="Pfam" id="PF13520">
    <property type="entry name" value="AA_permease_2"/>
    <property type="match status" value="2"/>
</dbReference>
<protein>
    <submittedName>
        <fullName evidence="8">APC amino acid permease</fullName>
    </submittedName>
</protein>
<evidence type="ECO:0000313" key="8">
    <source>
        <dbReference type="EMBL" id="KAF9070740.1"/>
    </source>
</evidence>
<evidence type="ECO:0000256" key="4">
    <source>
        <dbReference type="ARBA" id="ARBA00022989"/>
    </source>
</evidence>
<dbReference type="EMBL" id="JADNRY010000038">
    <property type="protein sequence ID" value="KAF9070740.1"/>
    <property type="molecule type" value="Genomic_DNA"/>
</dbReference>
<dbReference type="PROSITE" id="PS00218">
    <property type="entry name" value="AMINO_ACID_PERMEASE_1"/>
    <property type="match status" value="1"/>
</dbReference>
<evidence type="ECO:0000256" key="3">
    <source>
        <dbReference type="ARBA" id="ARBA00022692"/>
    </source>
</evidence>
<dbReference type="Gene3D" id="1.20.1740.10">
    <property type="entry name" value="Amino acid/polyamine transporter I"/>
    <property type="match status" value="1"/>
</dbReference>
<keyword evidence="3 7" id="KW-0812">Transmembrane</keyword>
<evidence type="ECO:0000256" key="6">
    <source>
        <dbReference type="SAM" id="MobiDB-lite"/>
    </source>
</evidence>
<dbReference type="GO" id="GO:0006865">
    <property type="term" value="P:amino acid transport"/>
    <property type="evidence" value="ECO:0007669"/>
    <property type="project" value="InterPro"/>
</dbReference>
<dbReference type="AlphaFoldDB" id="A0A9P5U8A1"/>
<sequence length="540" mass="58733">MAETSISEDDRELVALGYVPSFRREFTNLSTVSFAFSIMGLCSSIAITINTPLLTGGPSSVVWCWILGTCMCLTLSASIAEIVSAYPTSGGLYTASAQLTPKKYRARVGWVVGWLNMLGQIAGVASTEFGVSEMIWAVVVIAKDGNFEVTQTKTVWLFVILFVVHGCLNCLATRWLARMASSYIFVNLGATILIIIVLLATTPRSEMHAANYVFGAEGIINQTGGWNNGLAFVFGLLSVQWTMTDYDATAHIWQVLLLLKLSNSCLFGCSEEVKRAAYAAPTAIFVAVIGTGLLGWILNIVLVLCSGPIADLPGPAGLAFLQIMYLRMGKAGALILWIPVCFTAFFGCQTALQAVSRTFYAFSRDHGFPDRGYFGYNSKLTQTPLRAIILCTGLSIMPGLLDLASPIAANAVFALCAISLDLSYIIPIFLRRMFQDHPEVTFKPGPFYMGDGIIGLGANCICIFWTLFVCVIFSFPTTLPVTPQTMNYASVITGGVMVLAFAWYIIDGHRHYHGPQSNIPKLKEGSELEKEDDEKNSVQV</sequence>
<evidence type="ECO:0000313" key="9">
    <source>
        <dbReference type="Proteomes" id="UP000772434"/>
    </source>
</evidence>
<dbReference type="GO" id="GO:0016020">
    <property type="term" value="C:membrane"/>
    <property type="evidence" value="ECO:0007669"/>
    <property type="project" value="UniProtKB-SubCell"/>
</dbReference>
<feature type="transmembrane region" description="Helical" evidence="7">
    <location>
        <begin position="451"/>
        <end position="475"/>
    </location>
</feature>
<feature type="transmembrane region" description="Helical" evidence="7">
    <location>
        <begin position="29"/>
        <end position="49"/>
    </location>
</feature>
<dbReference type="PANTHER" id="PTHR45649">
    <property type="entry name" value="AMINO-ACID PERMEASE BAT1"/>
    <property type="match status" value="1"/>
</dbReference>
<name>A0A9P5U8A1_9AGAR</name>
<dbReference type="PANTHER" id="PTHR45649:SF9">
    <property type="entry name" value="AMINO-ACID PERMEASE 2"/>
    <property type="match status" value="1"/>
</dbReference>